<accession>A0AAC9YIT8</accession>
<keyword evidence="2" id="KW-0378">Hydrolase</keyword>
<name>A0AAC9YIT8_9MYCO</name>
<gene>
    <name evidence="2" type="ORF">CKJ54_03475</name>
</gene>
<sequence>MLVGVRTGTVLSADGTVVSHRVVGEGDTPVVLVHGGIQAAQSFRRLAEMLSSRYTVYIPDRRGRRPDVPAGQHYGLAREGEDLEALVRTVEARRVFGLSSGAVIALYTAIEYGGIDRLALYEPPLTIDGATPAAWLPTFEHALATSGPAAAVAAVLEGTGDRSPLSLLPTWALTGLARIALTMDAKTHAPEDISLRDLVPTMRLDGIVTKESEELVNPRIAELRAQVLLIGGSKSAYQLHLGLDALSKRLPDAKRVELHGVGHIAADNRGAPKKVAKLLADFWSN</sequence>
<feature type="domain" description="AB hydrolase-1" evidence="1">
    <location>
        <begin position="30"/>
        <end position="276"/>
    </location>
</feature>
<dbReference type="AlphaFoldDB" id="A0AAC9YIT8"/>
<organism evidence="2 3">
    <name type="scientific">Mycobacterium marseillense</name>
    <dbReference type="NCBI Taxonomy" id="701042"/>
    <lineage>
        <taxon>Bacteria</taxon>
        <taxon>Bacillati</taxon>
        <taxon>Actinomycetota</taxon>
        <taxon>Actinomycetes</taxon>
        <taxon>Mycobacteriales</taxon>
        <taxon>Mycobacteriaceae</taxon>
        <taxon>Mycobacterium</taxon>
        <taxon>Mycobacterium avium complex (MAC)</taxon>
    </lineage>
</organism>
<protein>
    <submittedName>
        <fullName evidence="2">Alpha/beta hydrolase</fullName>
    </submittedName>
</protein>
<dbReference type="KEGG" id="mmal:CKJ54_03475"/>
<dbReference type="Gene3D" id="3.40.50.1820">
    <property type="entry name" value="alpha/beta hydrolase"/>
    <property type="match status" value="1"/>
</dbReference>
<dbReference type="PANTHER" id="PTHR43194:SF2">
    <property type="entry name" value="PEROXISOMAL MEMBRANE PROTEIN LPX1"/>
    <property type="match status" value="1"/>
</dbReference>
<dbReference type="GO" id="GO:0016787">
    <property type="term" value="F:hydrolase activity"/>
    <property type="evidence" value="ECO:0007669"/>
    <property type="project" value="UniProtKB-KW"/>
</dbReference>
<evidence type="ECO:0000313" key="2">
    <source>
        <dbReference type="EMBL" id="ASW89062.1"/>
    </source>
</evidence>
<dbReference type="EMBL" id="CP023147">
    <property type="protein sequence ID" value="ASW89062.1"/>
    <property type="molecule type" value="Genomic_DNA"/>
</dbReference>
<dbReference type="InterPro" id="IPR050228">
    <property type="entry name" value="Carboxylesterase_BioH"/>
</dbReference>
<reference evidence="2 3" key="1">
    <citation type="submission" date="2017-08" db="EMBL/GenBank/DDBJ databases">
        <title>Phylogentic analysis of Mycobacterium avium complex whole genomes.</title>
        <authorList>
            <person name="Caverly L.J."/>
            <person name="Spilker T."/>
            <person name="LiPuma J."/>
        </authorList>
    </citation>
    <scope>NUCLEOTIDE SEQUENCE [LARGE SCALE GENOMIC DNA]</scope>
    <source>
        <strain evidence="2 3">FLAC0026</strain>
    </source>
</reference>
<evidence type="ECO:0000259" key="1">
    <source>
        <dbReference type="Pfam" id="PF12697"/>
    </source>
</evidence>
<dbReference type="SUPFAM" id="SSF53474">
    <property type="entry name" value="alpha/beta-Hydrolases"/>
    <property type="match status" value="1"/>
</dbReference>
<dbReference type="Pfam" id="PF12697">
    <property type="entry name" value="Abhydrolase_6"/>
    <property type="match status" value="1"/>
</dbReference>
<dbReference type="InterPro" id="IPR000073">
    <property type="entry name" value="AB_hydrolase_1"/>
</dbReference>
<dbReference type="InterPro" id="IPR029058">
    <property type="entry name" value="AB_hydrolase_fold"/>
</dbReference>
<evidence type="ECO:0000313" key="3">
    <source>
        <dbReference type="Proteomes" id="UP000216246"/>
    </source>
</evidence>
<dbReference type="Proteomes" id="UP000216246">
    <property type="component" value="Chromosome"/>
</dbReference>
<proteinExistence type="predicted"/>
<dbReference type="PANTHER" id="PTHR43194">
    <property type="entry name" value="HYDROLASE ALPHA/BETA FOLD FAMILY"/>
    <property type="match status" value="1"/>
</dbReference>